<dbReference type="EMBL" id="JACAZI010000034">
    <property type="protein sequence ID" value="KAF7328959.1"/>
    <property type="molecule type" value="Genomic_DNA"/>
</dbReference>
<dbReference type="Proteomes" id="UP000620124">
    <property type="component" value="Unassembled WGS sequence"/>
</dbReference>
<protein>
    <submittedName>
        <fullName evidence="3">Carbamoyl-phosphate synth</fullName>
    </submittedName>
</protein>
<comment type="caution">
    <text evidence="3">The sequence shown here is derived from an EMBL/GenBank/DDBJ whole genome shotgun (WGS) entry which is preliminary data.</text>
</comment>
<reference evidence="3" key="1">
    <citation type="submission" date="2020-05" db="EMBL/GenBank/DDBJ databases">
        <title>Mycena genomes resolve the evolution of fungal bioluminescence.</title>
        <authorList>
            <person name="Tsai I.J."/>
        </authorList>
    </citation>
    <scope>NUCLEOTIDE SEQUENCE</scope>
    <source>
        <strain evidence="3">CCC161011</strain>
    </source>
</reference>
<accession>A0A8H7C961</accession>
<evidence type="ECO:0000259" key="2">
    <source>
        <dbReference type="Pfam" id="PF18142"/>
    </source>
</evidence>
<evidence type="ECO:0000313" key="3">
    <source>
        <dbReference type="EMBL" id="KAF7328959.1"/>
    </source>
</evidence>
<name>A0A8H7C961_9AGAR</name>
<gene>
    <name evidence="3" type="ORF">MVEN_02525900</name>
</gene>
<proteinExistence type="predicted"/>
<evidence type="ECO:0000256" key="1">
    <source>
        <dbReference type="SAM" id="MobiDB-lite"/>
    </source>
</evidence>
<evidence type="ECO:0000313" key="4">
    <source>
        <dbReference type="Proteomes" id="UP000620124"/>
    </source>
</evidence>
<feature type="compositionally biased region" description="Polar residues" evidence="1">
    <location>
        <begin position="1"/>
        <end position="10"/>
    </location>
</feature>
<dbReference type="Pfam" id="PF18142">
    <property type="entry name" value="SLATT_fungal"/>
    <property type="match status" value="1"/>
</dbReference>
<feature type="region of interest" description="Disordered" evidence="1">
    <location>
        <begin position="1"/>
        <end position="25"/>
    </location>
</feature>
<keyword evidence="4" id="KW-1185">Reference proteome</keyword>
<dbReference type="NCBIfam" id="NF033635">
    <property type="entry name" value="SLATT_fungal"/>
    <property type="match status" value="1"/>
</dbReference>
<feature type="domain" description="SMODS and SLOG-associating 2TM effector" evidence="2">
    <location>
        <begin position="129"/>
        <end position="197"/>
    </location>
</feature>
<dbReference type="InterPro" id="IPR041622">
    <property type="entry name" value="SLATT_fungi"/>
</dbReference>
<dbReference type="OrthoDB" id="3245801at2759"/>
<sequence length="200" mass="22889">MEPTAVSTFQHDAPAPISDFRSNGQRRQSELDWIIPVEPKREPRARTFQERIDPSLKHAKSEREKCELKARLTGYALNANRHWLAGHPRCLNNGLIGSNFRTADIYRNLHSWYVFQNHLGNLDSTEKKGGFATLVASYLARARGSNEPELSITRVKDLDQYIRECEIFILDYGHLTGNEHDSKLNALRDRFEELLGNANG</sequence>
<organism evidence="3 4">
    <name type="scientific">Mycena venus</name>
    <dbReference type="NCBI Taxonomy" id="2733690"/>
    <lineage>
        <taxon>Eukaryota</taxon>
        <taxon>Fungi</taxon>
        <taxon>Dikarya</taxon>
        <taxon>Basidiomycota</taxon>
        <taxon>Agaricomycotina</taxon>
        <taxon>Agaricomycetes</taxon>
        <taxon>Agaricomycetidae</taxon>
        <taxon>Agaricales</taxon>
        <taxon>Marasmiineae</taxon>
        <taxon>Mycenaceae</taxon>
        <taxon>Mycena</taxon>
    </lineage>
</organism>
<dbReference type="AlphaFoldDB" id="A0A8H7C961"/>